<reference evidence="1 2" key="1">
    <citation type="submission" date="2014-04" db="EMBL/GenBank/DDBJ databases">
        <authorList>
            <consortium name="DOE Joint Genome Institute"/>
            <person name="Kuo A."/>
            <person name="Kohler A."/>
            <person name="Costa M.D."/>
            <person name="Nagy L.G."/>
            <person name="Floudas D."/>
            <person name="Copeland A."/>
            <person name="Barry K.W."/>
            <person name="Cichocki N."/>
            <person name="Veneault-Fourrey C."/>
            <person name="LaButti K."/>
            <person name="Lindquist E.A."/>
            <person name="Lipzen A."/>
            <person name="Lundell T."/>
            <person name="Morin E."/>
            <person name="Murat C."/>
            <person name="Sun H."/>
            <person name="Tunlid A."/>
            <person name="Henrissat B."/>
            <person name="Grigoriev I.V."/>
            <person name="Hibbett D.S."/>
            <person name="Martin F."/>
            <person name="Nordberg H.P."/>
            <person name="Cantor M.N."/>
            <person name="Hua S.X."/>
        </authorList>
    </citation>
    <scope>NUCLEOTIDE SEQUENCE [LARGE SCALE GENOMIC DNA]</scope>
    <source>
        <strain evidence="1 2">441</strain>
    </source>
</reference>
<organism evidence="1 2">
    <name type="scientific">Pisolithus microcarpus 441</name>
    <dbReference type="NCBI Taxonomy" id="765257"/>
    <lineage>
        <taxon>Eukaryota</taxon>
        <taxon>Fungi</taxon>
        <taxon>Dikarya</taxon>
        <taxon>Basidiomycota</taxon>
        <taxon>Agaricomycotina</taxon>
        <taxon>Agaricomycetes</taxon>
        <taxon>Agaricomycetidae</taxon>
        <taxon>Boletales</taxon>
        <taxon>Sclerodermatineae</taxon>
        <taxon>Pisolithaceae</taxon>
        <taxon>Pisolithus</taxon>
    </lineage>
</organism>
<proteinExistence type="predicted"/>
<evidence type="ECO:0000313" key="2">
    <source>
        <dbReference type="Proteomes" id="UP000054018"/>
    </source>
</evidence>
<name>A0A0C9XZ49_9AGAM</name>
<dbReference type="Proteomes" id="UP000054018">
    <property type="component" value="Unassembled WGS sequence"/>
</dbReference>
<accession>A0A0C9XZ49</accession>
<evidence type="ECO:0000313" key="1">
    <source>
        <dbReference type="EMBL" id="KIK17815.1"/>
    </source>
</evidence>
<dbReference type="AlphaFoldDB" id="A0A0C9XZ49"/>
<dbReference type="HOGENOM" id="CLU_2832118_0_0_1"/>
<reference evidence="2" key="2">
    <citation type="submission" date="2015-01" db="EMBL/GenBank/DDBJ databases">
        <title>Evolutionary Origins and Diversification of the Mycorrhizal Mutualists.</title>
        <authorList>
            <consortium name="DOE Joint Genome Institute"/>
            <consortium name="Mycorrhizal Genomics Consortium"/>
            <person name="Kohler A."/>
            <person name="Kuo A."/>
            <person name="Nagy L.G."/>
            <person name="Floudas D."/>
            <person name="Copeland A."/>
            <person name="Barry K.W."/>
            <person name="Cichocki N."/>
            <person name="Veneault-Fourrey C."/>
            <person name="LaButti K."/>
            <person name="Lindquist E.A."/>
            <person name="Lipzen A."/>
            <person name="Lundell T."/>
            <person name="Morin E."/>
            <person name="Murat C."/>
            <person name="Riley R."/>
            <person name="Ohm R."/>
            <person name="Sun H."/>
            <person name="Tunlid A."/>
            <person name="Henrissat B."/>
            <person name="Grigoriev I.V."/>
            <person name="Hibbett D.S."/>
            <person name="Martin F."/>
        </authorList>
    </citation>
    <scope>NUCLEOTIDE SEQUENCE [LARGE SCALE GENOMIC DNA]</scope>
    <source>
        <strain evidence="2">441</strain>
    </source>
</reference>
<protein>
    <submittedName>
        <fullName evidence="1">Unplaced genomic scaffold scaffold_134, whole genome shotgun sequence</fullName>
    </submittedName>
</protein>
<keyword evidence="2" id="KW-1185">Reference proteome</keyword>
<sequence length="66" mass="7410">MVIFILLAKARMLGYSSRSGASQIICLGIHPVLRKKGVYPVDSEVALLHQENFNEMIMLYKTLSTL</sequence>
<gene>
    <name evidence="1" type="ORF">PISMIDRAFT_110627</name>
</gene>
<dbReference type="EMBL" id="KN833818">
    <property type="protein sequence ID" value="KIK17815.1"/>
    <property type="molecule type" value="Genomic_DNA"/>
</dbReference>